<keyword evidence="3" id="KW-1185">Reference proteome</keyword>
<dbReference type="InterPro" id="IPR001633">
    <property type="entry name" value="EAL_dom"/>
</dbReference>
<evidence type="ECO:0000313" key="3">
    <source>
        <dbReference type="Proteomes" id="UP000186102"/>
    </source>
</evidence>
<dbReference type="PROSITE" id="PS50883">
    <property type="entry name" value="EAL"/>
    <property type="match status" value="1"/>
</dbReference>
<accession>A0A1Q8R047</accession>
<comment type="caution">
    <text evidence="2">The sequence shown here is derived from an EMBL/GenBank/DDBJ whole genome shotgun (WGS) entry which is preliminary data.</text>
</comment>
<evidence type="ECO:0000313" key="2">
    <source>
        <dbReference type="EMBL" id="OLN32967.1"/>
    </source>
</evidence>
<protein>
    <recommendedName>
        <fullName evidence="1">EAL domain-containing protein</fullName>
    </recommendedName>
</protein>
<feature type="domain" description="EAL" evidence="1">
    <location>
        <begin position="1"/>
        <end position="42"/>
    </location>
</feature>
<proteinExistence type="predicted"/>
<organism evidence="2 3">
    <name type="scientific">Desulfosporosinus metallidurans</name>
    <dbReference type="NCBI Taxonomy" id="1888891"/>
    <lineage>
        <taxon>Bacteria</taxon>
        <taxon>Bacillati</taxon>
        <taxon>Bacillota</taxon>
        <taxon>Clostridia</taxon>
        <taxon>Eubacteriales</taxon>
        <taxon>Desulfitobacteriaceae</taxon>
        <taxon>Desulfosporosinus</taxon>
    </lineage>
</organism>
<dbReference type="AlphaFoldDB" id="A0A1Q8R047"/>
<dbReference type="Proteomes" id="UP000186102">
    <property type="component" value="Unassembled WGS sequence"/>
</dbReference>
<reference evidence="2 3" key="1">
    <citation type="submission" date="2016-09" db="EMBL/GenBank/DDBJ databases">
        <title>Complete genome of Desulfosporosinus sp. OL.</title>
        <authorList>
            <person name="Mardanov A."/>
            <person name="Beletsky A."/>
            <person name="Panova A."/>
            <person name="Karnachuk O."/>
            <person name="Ravin N."/>
        </authorList>
    </citation>
    <scope>NUCLEOTIDE SEQUENCE [LARGE SCALE GENOMIC DNA]</scope>
    <source>
        <strain evidence="2 3">OL</strain>
    </source>
</reference>
<gene>
    <name evidence="2" type="ORF">DSOL_1078</name>
</gene>
<name>A0A1Q8R047_9FIRM</name>
<dbReference type="STRING" id="1888891.DSOL_1078"/>
<evidence type="ECO:0000259" key="1">
    <source>
        <dbReference type="PROSITE" id="PS50883"/>
    </source>
</evidence>
<dbReference type="EMBL" id="MLBF01000005">
    <property type="protein sequence ID" value="OLN32967.1"/>
    <property type="molecule type" value="Genomic_DNA"/>
</dbReference>
<sequence>MTELAHAFQISELRLKRSFRILKLENSVQVTNAVVQAVLSID</sequence>